<reference evidence="1" key="1">
    <citation type="submission" date="2022-06" db="EMBL/GenBank/DDBJ databases">
        <title>The First Complete Genome of the Simian Malaria Parasite Plasmodium brasilianum.</title>
        <authorList>
            <person name="Bajic M."/>
            <person name="Ravishankar S."/>
        </authorList>
    </citation>
    <scope>NUCLEOTIDE SEQUENCE</scope>
    <source>
        <strain evidence="1">Bolivian I</strain>
    </source>
</reference>
<dbReference type="Proteomes" id="UP001056978">
    <property type="component" value="Chromosome 8"/>
</dbReference>
<comment type="caution">
    <text evidence="1">The sequence shown here is derived from an EMBL/GenBank/DDBJ whole genome shotgun (WGS) entry which is preliminary data.</text>
</comment>
<gene>
    <name evidence="1" type="ORF">MKS88_002566</name>
</gene>
<proteinExistence type="predicted"/>
<protein>
    <submittedName>
        <fullName evidence="1">ABC transporter B family member 4</fullName>
    </submittedName>
</protein>
<sequence>MKFLHNFLFVYILTYECCLSKNVLHKNEYCMKQNKLKNVCSIECCIKCKNKKQNKNHFYSFVNRKCVLERKKNCKLHFNKINYLLNGRKRIKQWNQKKKLNYVKRNNVFFLSLHNRKEDEISDEKNIFASIYSKMLEKGKYKNSLLNDVARLFKIIRESKYMFLVGFLLTIISSVVDSFIPIFLSKTLSYVMDRSSTIVQKNNSPCMISLINYFKFNNPIYKYVLISLLGILLSSFRSYIFNVCAYLSTNKLQNHLFRVLLYKHINYFKKKGRGELISRLNLDSSELIDIFTTNIIVLLRNIIKMVLSFYFLYKINVHLFIVSFLIVITISNISIFFSNIFRKLAKEESNDVAYSNNIVEESINNFSLINTFNTHNKEIEKFTKSLDNIYMCRMKLGLLYSIEKLLIRLIDMLTLIVTLILSKRTLKNNIYSDSRTVISSVIYMQNIISQSCTIEQQYSRVQELIGNAEDIIKLIEKESVSNSQNKLSSNKYHFTNLYNFVDIKNVILKYPLIKKFQAIQKNAEYVANIIKPNYLKLFERNYNNLCKLFISDRKSLKEDNIISLAFIEDRQFKKNINGNSLNNTQTNIKEEGIYHQTESNTNNISTNGKFTIPLDEKKTIVDFSQTLKEEVQFSNLPQTHMKNVAVDNSYNKNEKISNILKKNKPDINIQEIYNFIKNEHELIIKYKLDKKFINFLRTKYKKNIILLILKLYEERYNYISEEFLFMFDNISSFKKLSIQDKKSILKLSNITNDTLYIILLTFLFYNYSKFYYKKEKKTPINIVEKKSKTAGVIISDNNISGNSNTSSRNNTSEADYTTIDDISMNDILNDTAIIDLTTSLDKNENATVDSSNSTSNSSSSIYSNMRKNDNTGICIGDTHKISEFQLQNEQEEQKREKTTLSSSAHACMSEEEIMKKTKNKKNKKTKNLNSALPYIIQNAIKELEILKFIDENYKNINENLILDNIKDAKKGSTLVFENVDFYFAKYPKNKILSNINLRFSNKYTYGILCYNDSGKNDLSKLCARLYNKTYGNILLDNENIENISKYILTKKISVVEEETYLFSDSIIYNILYSYNCRLKSSKNLSYLKYNFKFNKININSCVHLFSSDNDNTTNENDEENKKIKNAQNLNKQIISTNEINEQISTNNEMNEQNNFSHFKKCLMCGKEINTKLLEEQRKKKSYNKYKVHFIKKLYKEIIKVSKIVRINDLINSYKNKFFHNINEKILSGGQKQKISLARAIIKKPNILILDEAFNALDSVNELKIFSSIKNYLPNCTIINLSHKITTINRCDYIYVLKDGKIIEQGLRVKLEQNRNSVYAKKLNEI</sequence>
<organism evidence="1 2">
    <name type="scientific">Plasmodium brasilianum</name>
    <dbReference type="NCBI Taxonomy" id="5824"/>
    <lineage>
        <taxon>Eukaryota</taxon>
        <taxon>Sar</taxon>
        <taxon>Alveolata</taxon>
        <taxon>Apicomplexa</taxon>
        <taxon>Aconoidasida</taxon>
        <taxon>Haemosporida</taxon>
        <taxon>Plasmodiidae</taxon>
        <taxon>Plasmodium</taxon>
        <taxon>Plasmodium (Plasmodium)</taxon>
    </lineage>
</organism>
<accession>A0ACB9YBR3</accession>
<evidence type="ECO:0000313" key="2">
    <source>
        <dbReference type="Proteomes" id="UP001056978"/>
    </source>
</evidence>
<keyword evidence="2" id="KW-1185">Reference proteome</keyword>
<name>A0ACB9YBR3_PLABR</name>
<evidence type="ECO:0000313" key="1">
    <source>
        <dbReference type="EMBL" id="KAI4839051.1"/>
    </source>
</evidence>
<dbReference type="EMBL" id="CM043776">
    <property type="protein sequence ID" value="KAI4839051.1"/>
    <property type="molecule type" value="Genomic_DNA"/>
</dbReference>